<dbReference type="SMART" id="SM00822">
    <property type="entry name" value="PKS_KR"/>
    <property type="match status" value="1"/>
</dbReference>
<evidence type="ECO:0000313" key="5">
    <source>
        <dbReference type="EMBL" id="ASP40978.1"/>
    </source>
</evidence>
<protein>
    <submittedName>
        <fullName evidence="5">Short-chain dehydrogenase</fullName>
    </submittedName>
</protein>
<evidence type="ECO:0000256" key="1">
    <source>
        <dbReference type="ARBA" id="ARBA00006484"/>
    </source>
</evidence>
<name>A0A222FPN9_9GAMM</name>
<gene>
    <name evidence="5" type="ORF">CHH28_17260</name>
</gene>
<dbReference type="PROSITE" id="PS00061">
    <property type="entry name" value="ADH_SHORT"/>
    <property type="match status" value="1"/>
</dbReference>
<evidence type="ECO:0000256" key="3">
    <source>
        <dbReference type="RuleBase" id="RU000363"/>
    </source>
</evidence>
<comment type="similarity">
    <text evidence="1 3">Belongs to the short-chain dehydrogenases/reductases (SDR) family.</text>
</comment>
<dbReference type="GO" id="GO:0016491">
    <property type="term" value="F:oxidoreductase activity"/>
    <property type="evidence" value="ECO:0007669"/>
    <property type="project" value="UniProtKB-KW"/>
</dbReference>
<evidence type="ECO:0000259" key="4">
    <source>
        <dbReference type="SMART" id="SM00822"/>
    </source>
</evidence>
<organism evidence="5 6">
    <name type="scientific">Bacterioplanes sanyensis</name>
    <dbReference type="NCBI Taxonomy" id="1249553"/>
    <lineage>
        <taxon>Bacteria</taxon>
        <taxon>Pseudomonadati</taxon>
        <taxon>Pseudomonadota</taxon>
        <taxon>Gammaproteobacteria</taxon>
        <taxon>Oceanospirillales</taxon>
        <taxon>Oceanospirillaceae</taxon>
        <taxon>Bacterioplanes</taxon>
    </lineage>
</organism>
<dbReference type="SUPFAM" id="SSF51735">
    <property type="entry name" value="NAD(P)-binding Rossmann-fold domains"/>
    <property type="match status" value="1"/>
</dbReference>
<dbReference type="NCBIfam" id="NF006123">
    <property type="entry name" value="PRK08267.1"/>
    <property type="match status" value="1"/>
</dbReference>
<evidence type="ECO:0000256" key="2">
    <source>
        <dbReference type="ARBA" id="ARBA00023002"/>
    </source>
</evidence>
<dbReference type="Pfam" id="PF00106">
    <property type="entry name" value="adh_short"/>
    <property type="match status" value="1"/>
</dbReference>
<keyword evidence="6" id="KW-1185">Reference proteome</keyword>
<dbReference type="Proteomes" id="UP000202440">
    <property type="component" value="Chromosome"/>
</dbReference>
<dbReference type="Gene3D" id="3.40.50.720">
    <property type="entry name" value="NAD(P)-binding Rossmann-like Domain"/>
    <property type="match status" value="1"/>
</dbReference>
<dbReference type="InterPro" id="IPR057326">
    <property type="entry name" value="KR_dom"/>
</dbReference>
<dbReference type="PRINTS" id="PR00081">
    <property type="entry name" value="GDHRDH"/>
</dbReference>
<evidence type="ECO:0000313" key="6">
    <source>
        <dbReference type="Proteomes" id="UP000202440"/>
    </source>
</evidence>
<dbReference type="PANTHER" id="PTHR44196">
    <property type="entry name" value="DEHYDROGENASE/REDUCTASE SDR FAMILY MEMBER 7B"/>
    <property type="match status" value="1"/>
</dbReference>
<dbReference type="InterPro" id="IPR020904">
    <property type="entry name" value="Sc_DH/Rdtase_CS"/>
</dbReference>
<keyword evidence="2" id="KW-0560">Oxidoreductase</keyword>
<dbReference type="KEGG" id="bsan:CHH28_17260"/>
<feature type="domain" description="Ketoreductase" evidence="4">
    <location>
        <begin position="2"/>
        <end position="205"/>
    </location>
</feature>
<dbReference type="EMBL" id="CP022530">
    <property type="protein sequence ID" value="ASP40978.1"/>
    <property type="molecule type" value="Genomic_DNA"/>
</dbReference>
<dbReference type="PRINTS" id="PR00080">
    <property type="entry name" value="SDRFAMILY"/>
</dbReference>
<dbReference type="AlphaFoldDB" id="A0A222FPN9"/>
<dbReference type="RefSeq" id="WP_094062130.1">
    <property type="nucleotide sequence ID" value="NZ_CP022530.1"/>
</dbReference>
<accession>A0A222FPN9</accession>
<dbReference type="InterPro" id="IPR036291">
    <property type="entry name" value="NAD(P)-bd_dom_sf"/>
</dbReference>
<dbReference type="PANTHER" id="PTHR44196:SF1">
    <property type="entry name" value="DEHYDROGENASE_REDUCTASE SDR FAMILY MEMBER 7B"/>
    <property type="match status" value="1"/>
</dbReference>
<proteinExistence type="inferred from homology"/>
<dbReference type="OrthoDB" id="7301144at2"/>
<sequence>MNTAVITGAASGIGLATAKRLNAQGYRLALLDHNQSLLQQHYSHERHQQDECHAVDVCDAQALSDAVQGFCQRQDGRLDLLLNSAGILTLGRFEDISSARHQQILDVNVMGTINACQAALPFLKRGQQPLIINMSSASAVSGIPELAVYSASKFAIRGLTEALMHELKRDGIRVTDIMPPFVATDMLSQQQSGAAVLDKLGVELTADDVADAIMRQLHHAQTHRPVGWKFTLAYWLSEGLPSVFTRQIIHWLQR</sequence>
<dbReference type="InterPro" id="IPR002347">
    <property type="entry name" value="SDR_fam"/>
</dbReference>
<reference evidence="5 6" key="1">
    <citation type="submission" date="2017-07" db="EMBL/GenBank/DDBJ databases">
        <title>Annotated genome sequence of Bacterioplanes sanyensis isolated from Red Sea.</title>
        <authorList>
            <person name="Rehman Z.U."/>
        </authorList>
    </citation>
    <scope>NUCLEOTIDE SEQUENCE [LARGE SCALE GENOMIC DNA]</scope>
    <source>
        <strain evidence="5 6">NV9</strain>
    </source>
</reference>
<dbReference type="GO" id="GO:0016020">
    <property type="term" value="C:membrane"/>
    <property type="evidence" value="ECO:0007669"/>
    <property type="project" value="TreeGrafter"/>
</dbReference>